<evidence type="ECO:0000259" key="4">
    <source>
        <dbReference type="Pfam" id="PF26245"/>
    </source>
</evidence>
<proteinExistence type="predicted"/>
<dbReference type="PANTHER" id="PTHR18460:SF3">
    <property type="entry name" value="TELO2-INTERACTING PROTEIN 1 HOMOLOG"/>
    <property type="match status" value="1"/>
</dbReference>
<dbReference type="GO" id="GO:0005737">
    <property type="term" value="C:cytoplasm"/>
    <property type="evidence" value="ECO:0007669"/>
    <property type="project" value="TreeGrafter"/>
</dbReference>
<dbReference type="Pfam" id="PF26245">
    <property type="entry name" value="TPR_TTI1_2nd_yeast"/>
    <property type="match status" value="1"/>
</dbReference>
<dbReference type="RefSeq" id="XP_025344641.1">
    <property type="nucleotide sequence ID" value="XM_025487625.1"/>
</dbReference>
<feature type="domain" description="TTI1 N-terminal TPR" evidence="2">
    <location>
        <begin position="12"/>
        <end position="379"/>
    </location>
</feature>
<dbReference type="AlphaFoldDB" id="A0A2V1B2L7"/>
<evidence type="ECO:0008006" key="7">
    <source>
        <dbReference type="Google" id="ProtNLM"/>
    </source>
</evidence>
<gene>
    <name evidence="5" type="ORF">CXQ85_003993</name>
</gene>
<evidence type="ECO:0000313" key="5">
    <source>
        <dbReference type="EMBL" id="PVH23701.1"/>
    </source>
</evidence>
<comment type="caution">
    <text evidence="5">The sequence shown here is derived from an EMBL/GenBank/DDBJ whole genome shotgun (WGS) entry which is preliminary data.</text>
</comment>
<dbReference type="InterPro" id="IPR057566">
    <property type="entry name" value="TPR_TTI1_N"/>
</dbReference>
<evidence type="ECO:0000259" key="3">
    <source>
        <dbReference type="Pfam" id="PF24181"/>
    </source>
</evidence>
<keyword evidence="6" id="KW-1185">Reference proteome</keyword>
<dbReference type="Pfam" id="PF24181">
    <property type="entry name" value="TPR_TTI1_C"/>
    <property type="match status" value="1"/>
</dbReference>
<name>A0A2V1B2L7_9ASCO</name>
<sequence>MADERRISSELFSLVKPTCVELSQVSSLPPADLNEKSPLLIQHLQTLCNQLDQHKNRYDKHEYVLSSKIADYIFFPLTNMLKQPTLDPDATKHVLHIIAFLLENSWMHQINEALLDQLSPIIVFLCRGTSSEPDKASVSTLSLQFKQEVVLCLNSLVHCFPRTYYTGDTQRRLSILGDITTILLDILGNIPQPLDQEKNELADNVITCLTWLYSVRVTSEQTSFVFPGVISKMVNFVVTSKNLHANTLQTVFQLLQTFIIKVFSDSSLDASVLDSSPNIADLSSLKALYDEKPDNTDSANSEQLVSIKISTPESSHRTKSWLSATSRQLKIALITLFRHILIKRGGIRDKIVSHEKLQDALFLFIKEINAQCSQSLFANIIITSIDFTSLLIHCISKNHDTNEILLRKGTELFIVGSASYLTLLHKVLTQKTDDLISSQLDRILLSADDDKIGLTLVSIQLHLQLLDRLSARIGITSSGSEPRLRAVQKLYQGILSKERSLEFSTDGKRRTASGINGPADTIGDVSEESQNTLDSVVLPSHINARSVKKFSAPNTAPLQNRETNLALLLRTSVSMNKMEDAAEIRSFSSSFTTSVYDAFQNFVNFIGASSEDITSLIDNLSLEDDGSIKSKGVFLWLSNHLLMSSRAKREAADISDFITFSDDLENNSEEEEAGYLILDYARTIFDEALDARKQWLTPDIKGHQGSDEMSYAIALQSLGSLSKVLSKRDFESDVLMDNLYLLLEAMTQGPNSIVHHSAKKALFSITKEYYEGSLQKLIEANSDYLIDSLSLKLSVMSDLTPSLPGIMLLVLKISGADLVKSNQLTDILSEVFLAIDSFHGYSVLVENFFLVFQEVIALIKKMYSKELLDHNKLKSSTEVSPFKPWGMRSRNQFVEIIDEKNRQADPFSDYDPEKEYFKRKPGVPFGDQDSDDDSDDDQSNTPTKDEDKPWPSPIPKETYNLVLQIFKYGLQLLTHPSIKLRLTIFETLKDAYIMVASNYDQLMPVMAEFWPIIMAKLSGTSTISDWEHRDAEFRQLMEPAIEFANVVFEEDSKHGSFMSRRFLDTWEFLSKKGPFFQTKADTGKSKAVISTSVAPSVRLAYVKLFVTALNNYERQIPHQTAIEIARVF</sequence>
<evidence type="ECO:0000259" key="2">
    <source>
        <dbReference type="Pfam" id="PF24173"/>
    </source>
</evidence>
<feature type="domain" description="TTI1 C-terminal TPR" evidence="3">
    <location>
        <begin position="851"/>
        <end position="1019"/>
    </location>
</feature>
<feature type="compositionally biased region" description="Acidic residues" evidence="1">
    <location>
        <begin position="928"/>
        <end position="938"/>
    </location>
</feature>
<reference evidence="5 6" key="1">
    <citation type="submission" date="2017-12" db="EMBL/GenBank/DDBJ databases">
        <title>Genome Sequence of a Multidrug-Resistant Candida haemulonii Isolate from a Patient with Chronic Leg Ulcers in Israel.</title>
        <authorList>
            <person name="Chow N.A."/>
            <person name="Gade L."/>
            <person name="Batra D."/>
            <person name="Rowe L.A."/>
            <person name="Ben-Ami R."/>
            <person name="Loparev V.N."/>
            <person name="Litvintseva A.P."/>
        </authorList>
    </citation>
    <scope>NUCLEOTIDE SEQUENCE [LARGE SCALE GENOMIC DNA]</scope>
    <source>
        <strain evidence="5 6">B11899</strain>
    </source>
</reference>
<evidence type="ECO:0000313" key="6">
    <source>
        <dbReference type="Proteomes" id="UP000244309"/>
    </source>
</evidence>
<dbReference type="InterPro" id="IPR049362">
    <property type="entry name" value="TTI1_rpt"/>
</dbReference>
<dbReference type="STRING" id="45357.A0A2V1B2L7"/>
<feature type="domain" description="TEL2-interacting protein 1 second TPR" evidence="4">
    <location>
        <begin position="589"/>
        <end position="734"/>
    </location>
</feature>
<evidence type="ECO:0000256" key="1">
    <source>
        <dbReference type="SAM" id="MobiDB-lite"/>
    </source>
</evidence>
<dbReference type="Proteomes" id="UP000244309">
    <property type="component" value="Unassembled WGS sequence"/>
</dbReference>
<dbReference type="GeneID" id="37009323"/>
<dbReference type="EMBL" id="PKFO01000011">
    <property type="protein sequence ID" value="PVH23701.1"/>
    <property type="molecule type" value="Genomic_DNA"/>
</dbReference>
<dbReference type="Pfam" id="PF21547">
    <property type="entry name" value="TTI1"/>
    <property type="match status" value="1"/>
</dbReference>
<dbReference type="VEuPathDB" id="FungiDB:CXQ85_003993"/>
<dbReference type="OrthoDB" id="6781668at2759"/>
<dbReference type="Pfam" id="PF24173">
    <property type="entry name" value="TPR_TTI1_N"/>
    <property type="match status" value="1"/>
</dbReference>
<accession>A0A2V1B2L7</accession>
<dbReference type="InterPro" id="IPR057567">
    <property type="entry name" value="TPR_TTI1_C"/>
</dbReference>
<dbReference type="PANTHER" id="PTHR18460">
    <property type="entry name" value="TEL2 INTERACTING PROTEIN 1 TTI1 FAMILY MEMBER"/>
    <property type="match status" value="1"/>
</dbReference>
<organism evidence="5 6">
    <name type="scientific">Candidozyma haemuli</name>
    <dbReference type="NCBI Taxonomy" id="45357"/>
    <lineage>
        <taxon>Eukaryota</taxon>
        <taxon>Fungi</taxon>
        <taxon>Dikarya</taxon>
        <taxon>Ascomycota</taxon>
        <taxon>Saccharomycotina</taxon>
        <taxon>Pichiomycetes</taxon>
        <taxon>Metschnikowiaceae</taxon>
        <taxon>Candidozyma</taxon>
    </lineage>
</organism>
<protein>
    <recommendedName>
        <fullName evidence="7">TEL2-interacting protein 1</fullName>
    </recommendedName>
</protein>
<feature type="region of interest" description="Disordered" evidence="1">
    <location>
        <begin position="904"/>
        <end position="953"/>
    </location>
</feature>
<feature type="region of interest" description="Disordered" evidence="1">
    <location>
        <begin position="505"/>
        <end position="524"/>
    </location>
</feature>
<dbReference type="InterPro" id="IPR059075">
    <property type="entry name" value="TPR_TTI1_2nd_yeast"/>
</dbReference>
<dbReference type="InterPro" id="IPR052587">
    <property type="entry name" value="TELO2-interacting_protein_1"/>
</dbReference>